<dbReference type="InterPro" id="IPR036974">
    <property type="entry name" value="PUA_sf"/>
</dbReference>
<keyword evidence="3 6" id="KW-0690">Ribosome biogenesis</keyword>
<dbReference type="PROSITE" id="PS50890">
    <property type="entry name" value="PUA"/>
    <property type="match status" value="1"/>
</dbReference>
<comment type="subunit">
    <text evidence="6">Interacts with pre-ribosome complex.</text>
</comment>
<dbReference type="AlphaFoldDB" id="A0A9Q1QIF1"/>
<dbReference type="OrthoDB" id="27490at2759"/>
<evidence type="ECO:0000256" key="1">
    <source>
        <dbReference type="ARBA" id="ARBA00004604"/>
    </source>
</evidence>
<dbReference type="SMART" id="SM00359">
    <property type="entry name" value="PUA"/>
    <property type="match status" value="1"/>
</dbReference>
<dbReference type="Pfam" id="PF03657">
    <property type="entry name" value="UPF0113"/>
    <property type="match status" value="1"/>
</dbReference>
<accession>A0A9Q1QIF1</accession>
<evidence type="ECO:0000256" key="5">
    <source>
        <dbReference type="ARBA" id="ARBA00023242"/>
    </source>
</evidence>
<evidence type="ECO:0000256" key="4">
    <source>
        <dbReference type="ARBA" id="ARBA00022884"/>
    </source>
</evidence>
<comment type="caution">
    <text evidence="8">The sequence shown here is derived from an EMBL/GenBank/DDBJ whole genome shotgun (WGS) entry which is preliminary data.</text>
</comment>
<dbReference type="InterPro" id="IPR040598">
    <property type="entry name" value="NIP7_N"/>
</dbReference>
<dbReference type="SUPFAM" id="SSF88802">
    <property type="entry name" value="Pre-PUA domain"/>
    <property type="match status" value="1"/>
</dbReference>
<evidence type="ECO:0000313" key="8">
    <source>
        <dbReference type="EMBL" id="KAJ8443743.1"/>
    </source>
</evidence>
<comment type="similarity">
    <text evidence="2 6">Belongs to the NIP7 family.</text>
</comment>
<gene>
    <name evidence="8" type="ORF">Cgig2_029648</name>
</gene>
<dbReference type="Gene3D" id="3.10.450.220">
    <property type="match status" value="1"/>
</dbReference>
<dbReference type="CDD" id="cd21151">
    <property type="entry name" value="PUA_Nip7-like"/>
    <property type="match status" value="1"/>
</dbReference>
<dbReference type="InterPro" id="IPR015947">
    <property type="entry name" value="PUA-like_sf"/>
</dbReference>
<dbReference type="GO" id="GO:0005730">
    <property type="term" value="C:nucleolus"/>
    <property type="evidence" value="ECO:0007669"/>
    <property type="project" value="UniProtKB-SubCell"/>
</dbReference>
<dbReference type="InterPro" id="IPR055359">
    <property type="entry name" value="Nip7_N_euk"/>
</dbReference>
<dbReference type="InterPro" id="IPR005155">
    <property type="entry name" value="UPF0113_PUA"/>
</dbReference>
<dbReference type="Gene3D" id="2.30.130.10">
    <property type="entry name" value="PUA domain"/>
    <property type="match status" value="1"/>
</dbReference>
<keyword evidence="9" id="KW-1185">Reference proteome</keyword>
<comment type="function">
    <text evidence="6">Required for proper 27S pre-rRNA processing and 60S ribosome subunit assembly.</text>
</comment>
<organism evidence="8 9">
    <name type="scientific">Carnegiea gigantea</name>
    <dbReference type="NCBI Taxonomy" id="171969"/>
    <lineage>
        <taxon>Eukaryota</taxon>
        <taxon>Viridiplantae</taxon>
        <taxon>Streptophyta</taxon>
        <taxon>Embryophyta</taxon>
        <taxon>Tracheophyta</taxon>
        <taxon>Spermatophyta</taxon>
        <taxon>Magnoliopsida</taxon>
        <taxon>eudicotyledons</taxon>
        <taxon>Gunneridae</taxon>
        <taxon>Pentapetalae</taxon>
        <taxon>Caryophyllales</taxon>
        <taxon>Cactineae</taxon>
        <taxon>Cactaceae</taxon>
        <taxon>Cactoideae</taxon>
        <taxon>Echinocereeae</taxon>
        <taxon>Carnegiea</taxon>
    </lineage>
</organism>
<dbReference type="EMBL" id="JAKOGI010000113">
    <property type="protein sequence ID" value="KAJ8443743.1"/>
    <property type="molecule type" value="Genomic_DNA"/>
</dbReference>
<keyword evidence="4 6" id="KW-0694">RNA-binding</keyword>
<dbReference type="GO" id="GO:0003723">
    <property type="term" value="F:RNA binding"/>
    <property type="evidence" value="ECO:0007669"/>
    <property type="project" value="UniProtKB-KW"/>
</dbReference>
<dbReference type="InterPro" id="IPR016686">
    <property type="entry name" value="Ribosomal_synth_fac_NIP7"/>
</dbReference>
<sequence length="196" mass="21888">MRTLDEQETTVVFEKLYKFVGNNLKNIVENPSHEGPDPNPGRYCFRLQKNRVYYVSESLVKRATNVSREKLVSLGIQVGKFTHHGNFHLTVHALSLLAPNAKHKVWLKPTSEMSFLYGNPVLKAHLGRITEDINSGDGIVVYSMSDVPLGFGIATKSTKDCRKSDPNSMVVIHQADIGEGFMIDDGFVEFGTSVYV</sequence>
<evidence type="ECO:0000256" key="2">
    <source>
        <dbReference type="ARBA" id="ARBA00009895"/>
    </source>
</evidence>
<evidence type="ECO:0000256" key="6">
    <source>
        <dbReference type="PIRNR" id="PIRNR017190"/>
    </source>
</evidence>
<dbReference type="PIRSF" id="PIRSF017190">
    <property type="entry name" value="Rbsml_synth_fac_NIP7"/>
    <property type="match status" value="1"/>
</dbReference>
<proteinExistence type="inferred from homology"/>
<dbReference type="GO" id="GO:0042255">
    <property type="term" value="P:ribosome assembly"/>
    <property type="evidence" value="ECO:0007669"/>
    <property type="project" value="InterPro"/>
</dbReference>
<protein>
    <recommendedName>
        <fullName evidence="6">60S ribosome subunit biogenesis protein NIP7 homolog</fullName>
    </recommendedName>
</protein>
<dbReference type="SUPFAM" id="SSF88697">
    <property type="entry name" value="PUA domain-like"/>
    <property type="match status" value="1"/>
</dbReference>
<reference evidence="8" key="1">
    <citation type="submission" date="2022-04" db="EMBL/GenBank/DDBJ databases">
        <title>Carnegiea gigantea Genome sequencing and assembly v2.</title>
        <authorList>
            <person name="Copetti D."/>
            <person name="Sanderson M.J."/>
            <person name="Burquez A."/>
            <person name="Wojciechowski M.F."/>
        </authorList>
    </citation>
    <scope>NUCLEOTIDE SEQUENCE</scope>
    <source>
        <strain evidence="8">SGP5-SGP5p</strain>
        <tissue evidence="8">Aerial part</tissue>
    </source>
</reference>
<comment type="subcellular location">
    <subcellularLocation>
        <location evidence="1">Nucleus</location>
        <location evidence="1">Nucleolus</location>
    </subcellularLocation>
</comment>
<dbReference type="Pfam" id="PF17833">
    <property type="entry name" value="pre-PUA_NIP7"/>
    <property type="match status" value="1"/>
</dbReference>
<evidence type="ECO:0000313" key="9">
    <source>
        <dbReference type="Proteomes" id="UP001153076"/>
    </source>
</evidence>
<evidence type="ECO:0000256" key="3">
    <source>
        <dbReference type="ARBA" id="ARBA00022517"/>
    </source>
</evidence>
<dbReference type="Proteomes" id="UP001153076">
    <property type="component" value="Unassembled WGS sequence"/>
</dbReference>
<dbReference type="CDD" id="cd21146">
    <property type="entry name" value="Nip7_N_euk"/>
    <property type="match status" value="1"/>
</dbReference>
<keyword evidence="5 6" id="KW-0539">Nucleus</keyword>
<dbReference type="InterPro" id="IPR002478">
    <property type="entry name" value="PUA"/>
</dbReference>
<evidence type="ECO:0000259" key="7">
    <source>
        <dbReference type="SMART" id="SM00359"/>
    </source>
</evidence>
<dbReference type="FunFam" id="2.30.130.10:FF:000002">
    <property type="entry name" value="60S ribosome subunit biogenesis protein NIP7 homolog"/>
    <property type="match status" value="1"/>
</dbReference>
<name>A0A9Q1QIF1_9CARY</name>
<dbReference type="PANTHER" id="PTHR23415">
    <property type="entry name" value="CYCLIN-DEPENDENT KINASES REGULATORY SUBUNIT/60S RIBOSOME SUBUNIT BIOGENESIS PROTEIN NIP7"/>
    <property type="match status" value="1"/>
</dbReference>
<dbReference type="FunFam" id="3.10.450.220:FF:000001">
    <property type="entry name" value="60S ribosome subunit biogenesis protein NIP7 homolog"/>
    <property type="match status" value="1"/>
</dbReference>
<feature type="domain" description="PUA" evidence="7">
    <location>
        <begin position="103"/>
        <end position="178"/>
    </location>
</feature>